<dbReference type="Proteomes" id="UP001238096">
    <property type="component" value="Chromosome"/>
</dbReference>
<evidence type="ECO:0000313" key="3">
    <source>
        <dbReference type="Proteomes" id="UP001238096"/>
    </source>
</evidence>
<keyword evidence="1" id="KW-0472">Membrane</keyword>
<name>A0ABY9LH66_9STRE</name>
<keyword evidence="1" id="KW-1133">Transmembrane helix</keyword>
<keyword evidence="3" id="KW-1185">Reference proteome</keyword>
<evidence type="ECO:0000313" key="2">
    <source>
        <dbReference type="EMBL" id="WMB28199.1"/>
    </source>
</evidence>
<organism evidence="2 3">
    <name type="scientific">Streptococcus didelphis</name>
    <dbReference type="NCBI Taxonomy" id="102886"/>
    <lineage>
        <taxon>Bacteria</taxon>
        <taxon>Bacillati</taxon>
        <taxon>Bacillota</taxon>
        <taxon>Bacilli</taxon>
        <taxon>Lactobacillales</taxon>
        <taxon>Streptococcaceae</taxon>
        <taxon>Streptococcus</taxon>
    </lineage>
</organism>
<evidence type="ECO:0000256" key="1">
    <source>
        <dbReference type="SAM" id="Phobius"/>
    </source>
</evidence>
<dbReference type="EMBL" id="CP110509">
    <property type="protein sequence ID" value="WMB28199.1"/>
    <property type="molecule type" value="Genomic_DNA"/>
</dbReference>
<proteinExistence type="predicted"/>
<keyword evidence="1" id="KW-0812">Transmembrane</keyword>
<protein>
    <recommendedName>
        <fullName evidence="4">Glycosyltransferase subfamily 4-like N-terminal domain-containing protein</fullName>
    </recommendedName>
</protein>
<accession>A0ABY9LH66</accession>
<sequence>MKKDKAVIISYYRWWDKRQRFFYEFYINQGYEVNYYVSSFNHITKKVDMIDVPEIAEIVVSPRYYSNFSFRRIYSNIIFSIKVIRKLNISKPKVIVVLLPSNILAAFTSIYSKMNNTSLIVDILDLWPESLPVNKKIKVIFSPIFSLWSFLRKIAIKASDLVILECNYYNDILKRDLVKKIQRFYIFKSQMELILLIKILMMYLNLYI</sequence>
<dbReference type="RefSeq" id="WP_306675848.1">
    <property type="nucleotide sequence ID" value="NZ_CP104407.1"/>
</dbReference>
<feature type="transmembrane region" description="Helical" evidence="1">
    <location>
        <begin position="184"/>
        <end position="204"/>
    </location>
</feature>
<evidence type="ECO:0008006" key="4">
    <source>
        <dbReference type="Google" id="ProtNLM"/>
    </source>
</evidence>
<gene>
    <name evidence="2" type="ORF">N1496_00290</name>
</gene>
<reference evidence="3" key="1">
    <citation type="submission" date="2022-10" db="EMBL/GenBank/DDBJ databases">
        <title>Streptococcus didelphis as causative of fatal infections in opossums (Didelphis albiventris).</title>
        <authorList>
            <person name="Breyer G.M."/>
            <person name="Da Silva M.E.R.J."/>
            <person name="Siqueira F.M."/>
        </authorList>
    </citation>
    <scope>NUCLEOTIDE SEQUENCE [LARGE SCALE GENOMIC DNA]</scope>
    <source>
        <strain evidence="3">LBVP101/21</strain>
    </source>
</reference>